<dbReference type="SUPFAM" id="SSF56436">
    <property type="entry name" value="C-type lectin-like"/>
    <property type="match status" value="1"/>
</dbReference>
<dbReference type="InterPro" id="IPR050111">
    <property type="entry name" value="C-type_lectin/snaclec_domain"/>
</dbReference>
<evidence type="ECO:0000256" key="1">
    <source>
        <dbReference type="ARBA" id="ARBA00023157"/>
    </source>
</evidence>
<dbReference type="CDD" id="cd00037">
    <property type="entry name" value="CLECT"/>
    <property type="match status" value="1"/>
</dbReference>
<keyword evidence="1" id="KW-1015">Disulfide bond</keyword>
<dbReference type="EMBL" id="CAUEEQ010002237">
    <property type="protein sequence ID" value="CAJ0922283.1"/>
    <property type="molecule type" value="Genomic_DNA"/>
</dbReference>
<dbReference type="SMART" id="SM00034">
    <property type="entry name" value="CLECT"/>
    <property type="match status" value="1"/>
</dbReference>
<evidence type="ECO:0000259" key="2">
    <source>
        <dbReference type="PROSITE" id="PS50041"/>
    </source>
</evidence>
<dbReference type="PROSITE" id="PS50041">
    <property type="entry name" value="C_TYPE_LECTIN_2"/>
    <property type="match status" value="1"/>
</dbReference>
<dbReference type="Pfam" id="PF00059">
    <property type="entry name" value="Lectin_C"/>
    <property type="match status" value="1"/>
</dbReference>
<dbReference type="InterPro" id="IPR001304">
    <property type="entry name" value="C-type_lectin-like"/>
</dbReference>
<dbReference type="Gene3D" id="3.10.100.10">
    <property type="entry name" value="Mannose-Binding Protein A, subunit A"/>
    <property type="match status" value="1"/>
</dbReference>
<dbReference type="InterPro" id="IPR016187">
    <property type="entry name" value="CTDL_fold"/>
</dbReference>
<dbReference type="PANTHER" id="PTHR22803">
    <property type="entry name" value="MANNOSE, PHOSPHOLIPASE, LECTIN RECEPTOR RELATED"/>
    <property type="match status" value="1"/>
</dbReference>
<accession>A0ABN9KSK5</accession>
<protein>
    <recommendedName>
        <fullName evidence="2">C-type lectin domain-containing protein</fullName>
    </recommendedName>
</protein>
<dbReference type="Proteomes" id="UP001176940">
    <property type="component" value="Unassembled WGS sequence"/>
</dbReference>
<dbReference type="InterPro" id="IPR016186">
    <property type="entry name" value="C-type_lectin-like/link_sf"/>
</dbReference>
<evidence type="ECO:0000313" key="4">
    <source>
        <dbReference type="Proteomes" id="UP001176940"/>
    </source>
</evidence>
<evidence type="ECO:0000313" key="3">
    <source>
        <dbReference type="EMBL" id="CAJ0922283.1"/>
    </source>
</evidence>
<name>A0ABN9KSK5_9NEOB</name>
<proteinExistence type="predicted"/>
<feature type="domain" description="C-type lectin" evidence="2">
    <location>
        <begin position="92"/>
        <end position="198"/>
    </location>
</feature>
<keyword evidence="4" id="KW-1185">Reference proteome</keyword>
<dbReference type="InterPro" id="IPR018378">
    <property type="entry name" value="C-type_lectin_CS"/>
</dbReference>
<sequence>MDGKSNGIGYSEKDNGVFTVDLNPVWEEEVFSIQNCCPCPNLAGRDTPDNHYSSINGQLKIMNEQASESQKHGVEELDNLKTKVTDLSDSMEEERTWDEAQDECYKVNSFLVMIKDRNESDSLNALINIDRYYWIGLRRDKIDIHIWKWTDGSEATFTNWGVNQPNFLMGVQHCGEINSKERSWNDMTCEYIQNYICEKNNFC</sequence>
<reference evidence="3" key="1">
    <citation type="submission" date="2023-07" db="EMBL/GenBank/DDBJ databases">
        <authorList>
            <person name="Stuckert A."/>
        </authorList>
    </citation>
    <scope>NUCLEOTIDE SEQUENCE</scope>
</reference>
<dbReference type="PROSITE" id="PS00615">
    <property type="entry name" value="C_TYPE_LECTIN_1"/>
    <property type="match status" value="1"/>
</dbReference>
<gene>
    <name evidence="3" type="ORF">RIMI_LOCUS1709852</name>
</gene>
<comment type="caution">
    <text evidence="3">The sequence shown here is derived from an EMBL/GenBank/DDBJ whole genome shotgun (WGS) entry which is preliminary data.</text>
</comment>
<organism evidence="3 4">
    <name type="scientific">Ranitomeya imitator</name>
    <name type="common">mimic poison frog</name>
    <dbReference type="NCBI Taxonomy" id="111125"/>
    <lineage>
        <taxon>Eukaryota</taxon>
        <taxon>Metazoa</taxon>
        <taxon>Chordata</taxon>
        <taxon>Craniata</taxon>
        <taxon>Vertebrata</taxon>
        <taxon>Euteleostomi</taxon>
        <taxon>Amphibia</taxon>
        <taxon>Batrachia</taxon>
        <taxon>Anura</taxon>
        <taxon>Neobatrachia</taxon>
        <taxon>Hyloidea</taxon>
        <taxon>Dendrobatidae</taxon>
        <taxon>Dendrobatinae</taxon>
        <taxon>Ranitomeya</taxon>
    </lineage>
</organism>